<dbReference type="EMBL" id="JABKKF010000003">
    <property type="protein sequence ID" value="NPD91594.1"/>
    <property type="molecule type" value="Genomic_DNA"/>
</dbReference>
<dbReference type="InterPro" id="IPR053842">
    <property type="entry name" value="NikA-like"/>
</dbReference>
<accession>A0ABX2AK76</accession>
<name>A0ABX2AK76_9BACT</name>
<evidence type="ECO:0000313" key="3">
    <source>
        <dbReference type="Proteomes" id="UP000714420"/>
    </source>
</evidence>
<sequence length="126" mass="14231">MTRTQLQTNDRERKKGGRPRLPDGEKRDCPVKVYFDRANYAKLARRSKRTGRPLSEIVYELAVNGYVKEPVPQGVAHCLRALAGMANNLNQLAHLGHIHGPQHIADENKRLSQEISGLIVKLNEQL</sequence>
<dbReference type="Proteomes" id="UP000714420">
    <property type="component" value="Unassembled WGS sequence"/>
</dbReference>
<dbReference type="Pfam" id="PF21983">
    <property type="entry name" value="NikA-like"/>
    <property type="match status" value="1"/>
</dbReference>
<keyword evidence="3" id="KW-1185">Reference proteome</keyword>
<dbReference type="RefSeq" id="WP_172274443.1">
    <property type="nucleotide sequence ID" value="NZ_CASGMU010000016.1"/>
</dbReference>
<feature type="region of interest" description="Disordered" evidence="1">
    <location>
        <begin position="1"/>
        <end position="28"/>
    </location>
</feature>
<reference evidence="2 3" key="1">
    <citation type="submission" date="2020-05" db="EMBL/GenBank/DDBJ databases">
        <title>Distinct polysaccharide utilization as determinants for interspecies competition between intestinal Prevotella spp.</title>
        <authorList>
            <person name="Galvez E.J.C."/>
            <person name="Iljazovic A."/>
            <person name="Strowig T."/>
        </authorList>
    </citation>
    <scope>NUCLEOTIDE SEQUENCE [LARGE SCALE GENOMIC DNA]</scope>
    <source>
        <strain evidence="2 3">PMUR</strain>
    </source>
</reference>
<evidence type="ECO:0000313" key="2">
    <source>
        <dbReference type="EMBL" id="NPD91594.1"/>
    </source>
</evidence>
<organism evidence="2 3">
    <name type="scientific">Xylanibacter muris</name>
    <dbReference type="NCBI Taxonomy" id="2736290"/>
    <lineage>
        <taxon>Bacteria</taxon>
        <taxon>Pseudomonadati</taxon>
        <taxon>Bacteroidota</taxon>
        <taxon>Bacteroidia</taxon>
        <taxon>Bacteroidales</taxon>
        <taxon>Prevotellaceae</taxon>
        <taxon>Xylanibacter</taxon>
    </lineage>
</organism>
<protein>
    <submittedName>
        <fullName evidence="2">Plasmid mobilization relaxosome protein MobC</fullName>
    </submittedName>
</protein>
<evidence type="ECO:0000256" key="1">
    <source>
        <dbReference type="SAM" id="MobiDB-lite"/>
    </source>
</evidence>
<gene>
    <name evidence="2" type="primary">mobC</name>
    <name evidence="2" type="ORF">HPS56_04360</name>
</gene>
<comment type="caution">
    <text evidence="2">The sequence shown here is derived from an EMBL/GenBank/DDBJ whole genome shotgun (WGS) entry which is preliminary data.</text>
</comment>
<proteinExistence type="predicted"/>